<protein>
    <submittedName>
        <fullName evidence="1">Uncharacterized protein</fullName>
    </submittedName>
</protein>
<evidence type="ECO:0000313" key="1">
    <source>
        <dbReference type="EMBL" id="MDQ0534771.1"/>
    </source>
</evidence>
<proteinExistence type="predicted"/>
<dbReference type="RefSeq" id="WP_209983903.1">
    <property type="nucleotide sequence ID" value="NZ_JAGINO010000012.1"/>
</dbReference>
<dbReference type="EMBL" id="JAUSVU010000013">
    <property type="protein sequence ID" value="MDQ0534771.1"/>
    <property type="molecule type" value="Genomic_DNA"/>
</dbReference>
<keyword evidence="2" id="KW-1185">Reference proteome</keyword>
<evidence type="ECO:0000313" key="2">
    <source>
        <dbReference type="Proteomes" id="UP001244552"/>
    </source>
</evidence>
<reference evidence="1 2" key="1">
    <citation type="submission" date="2023-07" db="EMBL/GenBank/DDBJ databases">
        <title>Genomic Encyclopedia of Type Strains, Phase IV (KMG-IV): sequencing the most valuable type-strain genomes for metagenomic binning, comparative biology and taxonomic classification.</title>
        <authorList>
            <person name="Goeker M."/>
        </authorList>
    </citation>
    <scope>NUCLEOTIDE SEQUENCE [LARGE SCALE GENOMIC DNA]</scope>
    <source>
        <strain evidence="1 2">DSM 19922</strain>
    </source>
</reference>
<sequence>MVKSLLGVVVVAVGGFTAEINDFGDRREINVGRASGPVLYHEVTQESLADCIQRFGGSSTRI</sequence>
<organism evidence="1 2">
    <name type="scientific">Azospirillum picis</name>
    <dbReference type="NCBI Taxonomy" id="488438"/>
    <lineage>
        <taxon>Bacteria</taxon>
        <taxon>Pseudomonadati</taxon>
        <taxon>Pseudomonadota</taxon>
        <taxon>Alphaproteobacteria</taxon>
        <taxon>Rhodospirillales</taxon>
        <taxon>Azospirillaceae</taxon>
        <taxon>Azospirillum</taxon>
    </lineage>
</organism>
<dbReference type="Proteomes" id="UP001244552">
    <property type="component" value="Unassembled WGS sequence"/>
</dbReference>
<gene>
    <name evidence="1" type="ORF">QO018_003648</name>
</gene>
<name>A0ABU0MMZ4_9PROT</name>
<comment type="caution">
    <text evidence="1">The sequence shown here is derived from an EMBL/GenBank/DDBJ whole genome shotgun (WGS) entry which is preliminary data.</text>
</comment>
<accession>A0ABU0MMZ4</accession>